<feature type="domain" description="GFO/IDH/MocA-like oxidoreductase" evidence="2">
    <location>
        <begin position="160"/>
        <end position="221"/>
    </location>
</feature>
<dbReference type="SUPFAM" id="SSF55347">
    <property type="entry name" value="Glyceraldehyde-3-phosphate dehydrogenase-like, C-terminal domain"/>
    <property type="match status" value="1"/>
</dbReference>
<dbReference type="PANTHER" id="PTHR43377">
    <property type="entry name" value="BILIVERDIN REDUCTASE A"/>
    <property type="match status" value="1"/>
</dbReference>
<dbReference type="PANTHER" id="PTHR43377:SF1">
    <property type="entry name" value="BILIVERDIN REDUCTASE A"/>
    <property type="match status" value="1"/>
</dbReference>
<evidence type="ECO:0000259" key="2">
    <source>
        <dbReference type="Pfam" id="PF22725"/>
    </source>
</evidence>
<protein>
    <submittedName>
        <fullName evidence="3">Uncharacterized protein</fullName>
    </submittedName>
</protein>
<dbReference type="Pfam" id="PF01408">
    <property type="entry name" value="GFO_IDH_MocA"/>
    <property type="match status" value="1"/>
</dbReference>
<dbReference type="AlphaFoldDB" id="A0A381PNX8"/>
<accession>A0A381PNX8</accession>
<dbReference type="InterPro" id="IPR036291">
    <property type="entry name" value="NAD(P)-bd_dom_sf"/>
</dbReference>
<sequence length="329" mass="36405">MIINPIKVGVVGVGHLGQHHVKHYASIKEADLIGLFDIDPSQAKKVAKQYNSCAFSSLASLLKQVDAVSIVTPTVHHAVIAGECILAGKHIFIEKPITKTLSEADKLLALARKQGALVQVGHIERLNPALRALQPYQIQPKFVEIQRLAPYRTRGTDVPVVLDLMIHDIDIILSLIDSPVKTIRASGLSILTDSVDIAHARIRFENGTVASMVSSRVAKDKVRKLKLFQRELYATIDLLLGLTEIYKIVDKVEDHPQALETAPFEYNSRQRHIIYDKPPIKGGDALEMELKNFIRSVQGKELPIVSGLAGRDALDIALQIQEIIIRDID</sequence>
<gene>
    <name evidence="3" type="ORF">METZ01_LOCUS21586</name>
</gene>
<dbReference type="SUPFAM" id="SSF51735">
    <property type="entry name" value="NAD(P)-binding Rossmann-fold domains"/>
    <property type="match status" value="1"/>
</dbReference>
<organism evidence="3">
    <name type="scientific">marine metagenome</name>
    <dbReference type="NCBI Taxonomy" id="408172"/>
    <lineage>
        <taxon>unclassified sequences</taxon>
        <taxon>metagenomes</taxon>
        <taxon>ecological metagenomes</taxon>
    </lineage>
</organism>
<feature type="domain" description="Gfo/Idh/MocA-like oxidoreductase N-terminal" evidence="1">
    <location>
        <begin position="6"/>
        <end position="122"/>
    </location>
</feature>
<evidence type="ECO:0000313" key="3">
    <source>
        <dbReference type="EMBL" id="SUZ68732.1"/>
    </source>
</evidence>
<dbReference type="InterPro" id="IPR055170">
    <property type="entry name" value="GFO_IDH_MocA-like_dom"/>
</dbReference>
<dbReference type="InterPro" id="IPR000683">
    <property type="entry name" value="Gfo/Idh/MocA-like_OxRdtase_N"/>
</dbReference>
<dbReference type="GO" id="GO:0000166">
    <property type="term" value="F:nucleotide binding"/>
    <property type="evidence" value="ECO:0007669"/>
    <property type="project" value="InterPro"/>
</dbReference>
<dbReference type="Gene3D" id="3.30.360.10">
    <property type="entry name" value="Dihydrodipicolinate Reductase, domain 2"/>
    <property type="match status" value="1"/>
</dbReference>
<reference evidence="3" key="1">
    <citation type="submission" date="2018-05" db="EMBL/GenBank/DDBJ databases">
        <authorList>
            <person name="Lanie J.A."/>
            <person name="Ng W.-L."/>
            <person name="Kazmierczak K.M."/>
            <person name="Andrzejewski T.M."/>
            <person name="Davidsen T.M."/>
            <person name="Wayne K.J."/>
            <person name="Tettelin H."/>
            <person name="Glass J.I."/>
            <person name="Rusch D."/>
            <person name="Podicherti R."/>
            <person name="Tsui H.-C.T."/>
            <person name="Winkler M.E."/>
        </authorList>
    </citation>
    <scope>NUCLEOTIDE SEQUENCE</scope>
</reference>
<dbReference type="EMBL" id="UINC01001041">
    <property type="protein sequence ID" value="SUZ68732.1"/>
    <property type="molecule type" value="Genomic_DNA"/>
</dbReference>
<name>A0A381PNX8_9ZZZZ</name>
<dbReference type="Gene3D" id="3.40.50.720">
    <property type="entry name" value="NAD(P)-binding Rossmann-like Domain"/>
    <property type="match status" value="1"/>
</dbReference>
<proteinExistence type="predicted"/>
<evidence type="ECO:0000259" key="1">
    <source>
        <dbReference type="Pfam" id="PF01408"/>
    </source>
</evidence>
<dbReference type="InterPro" id="IPR051450">
    <property type="entry name" value="Gfo/Idh/MocA_Oxidoreductases"/>
</dbReference>
<dbReference type="Pfam" id="PF22725">
    <property type="entry name" value="GFO_IDH_MocA_C3"/>
    <property type="match status" value="1"/>
</dbReference>